<comment type="caution">
    <text evidence="2">The sequence shown here is derived from an EMBL/GenBank/DDBJ whole genome shotgun (WGS) entry which is preliminary data.</text>
</comment>
<dbReference type="Proteomes" id="UP000278351">
    <property type="component" value="Unassembled WGS sequence"/>
</dbReference>
<dbReference type="OrthoDB" id="652333at2"/>
<feature type="domain" description="Cyclic nucleotide-binding" evidence="1">
    <location>
        <begin position="29"/>
        <end position="114"/>
    </location>
</feature>
<dbReference type="InterPro" id="IPR000595">
    <property type="entry name" value="cNMP-bd_dom"/>
</dbReference>
<keyword evidence="3" id="KW-1185">Reference proteome</keyword>
<evidence type="ECO:0000313" key="2">
    <source>
        <dbReference type="EMBL" id="RPE12005.1"/>
    </source>
</evidence>
<organism evidence="2 3">
    <name type="scientific">Chitinophaga lutea</name>
    <dbReference type="NCBI Taxonomy" id="2488634"/>
    <lineage>
        <taxon>Bacteria</taxon>
        <taxon>Pseudomonadati</taxon>
        <taxon>Bacteroidota</taxon>
        <taxon>Chitinophagia</taxon>
        <taxon>Chitinophagales</taxon>
        <taxon>Chitinophagaceae</taxon>
        <taxon>Chitinophaga</taxon>
    </lineage>
</organism>
<evidence type="ECO:0000313" key="3">
    <source>
        <dbReference type="Proteomes" id="UP000278351"/>
    </source>
</evidence>
<gene>
    <name evidence="2" type="ORF">EGT74_00160</name>
</gene>
<dbReference type="Gene3D" id="2.60.120.10">
    <property type="entry name" value="Jelly Rolls"/>
    <property type="match status" value="1"/>
</dbReference>
<dbReference type="InterPro" id="IPR018490">
    <property type="entry name" value="cNMP-bd_dom_sf"/>
</dbReference>
<dbReference type="InterPro" id="IPR014710">
    <property type="entry name" value="RmlC-like_jellyroll"/>
</dbReference>
<dbReference type="SUPFAM" id="SSF51206">
    <property type="entry name" value="cAMP-binding domain-like"/>
    <property type="match status" value="1"/>
</dbReference>
<dbReference type="AlphaFoldDB" id="A0A3N4PX05"/>
<dbReference type="CDD" id="cd00038">
    <property type="entry name" value="CAP_ED"/>
    <property type="match status" value="1"/>
</dbReference>
<reference evidence="2 3" key="1">
    <citation type="submission" date="2018-11" db="EMBL/GenBank/DDBJ databases">
        <title>Chitinophaga lutea sp.nov., isolate from arsenic contaminated soil.</title>
        <authorList>
            <person name="Zong Y."/>
        </authorList>
    </citation>
    <scope>NUCLEOTIDE SEQUENCE [LARGE SCALE GENOMIC DNA]</scope>
    <source>
        <strain evidence="2 3">ZY74</strain>
    </source>
</reference>
<name>A0A3N4PX05_9BACT</name>
<dbReference type="EMBL" id="RPDH01000001">
    <property type="protein sequence ID" value="RPE12005.1"/>
    <property type="molecule type" value="Genomic_DNA"/>
</dbReference>
<proteinExistence type="predicted"/>
<sequence length="191" mass="21734">MKVIQQLATRYGICSENDWQQWLDISVIKRFDKDQVLVYEGEVSKVCAFILEGSFKNVTSASNGEEKILKFSFETDFLASCESYNRQVPSEFAIVAMEPSVVMVTGNDALVELCYKNQRITNLGFILTQQLMQQHEEHLKILSLASPMARYDHVLRNQPGLLNSVSLTDLAKYLYISREALSRARSQILNA</sequence>
<dbReference type="Pfam" id="PF00027">
    <property type="entry name" value="cNMP_binding"/>
    <property type="match status" value="1"/>
</dbReference>
<protein>
    <submittedName>
        <fullName evidence="2">Crp/Fnr family transcriptional regulator</fullName>
    </submittedName>
</protein>
<accession>A0A3N4PX05</accession>
<evidence type="ECO:0000259" key="1">
    <source>
        <dbReference type="Pfam" id="PF00027"/>
    </source>
</evidence>
<dbReference type="RefSeq" id="WP_123844421.1">
    <property type="nucleotide sequence ID" value="NZ_RPDH01000001.1"/>
</dbReference>